<keyword evidence="6" id="KW-1185">Reference proteome</keyword>
<keyword evidence="3" id="KW-0812">Transmembrane</keyword>
<reference evidence="5" key="1">
    <citation type="submission" date="2023-06" db="EMBL/GenBank/DDBJ databases">
        <title>Reference genome for the Northern bat (Eptesicus nilssonii), a most northern bat species.</title>
        <authorList>
            <person name="Laine V.N."/>
            <person name="Pulliainen A.T."/>
            <person name="Lilley T.M."/>
        </authorList>
    </citation>
    <scope>NUCLEOTIDE SEQUENCE</scope>
    <source>
        <strain evidence="5">BLF_Eptnil</strain>
        <tissue evidence="5">Kidney</tissue>
    </source>
</reference>
<dbReference type="GO" id="GO:0001786">
    <property type="term" value="F:phosphatidylserine binding"/>
    <property type="evidence" value="ECO:0007669"/>
    <property type="project" value="TreeGrafter"/>
</dbReference>
<dbReference type="Pfam" id="PF17708">
    <property type="entry name" value="Gasdermin_C"/>
    <property type="match status" value="1"/>
</dbReference>
<organism evidence="5 6">
    <name type="scientific">Cnephaeus nilssonii</name>
    <name type="common">Northern bat</name>
    <name type="synonym">Eptesicus nilssonii</name>
    <dbReference type="NCBI Taxonomy" id="3371016"/>
    <lineage>
        <taxon>Eukaryota</taxon>
        <taxon>Metazoa</taxon>
        <taxon>Chordata</taxon>
        <taxon>Craniata</taxon>
        <taxon>Vertebrata</taxon>
        <taxon>Euteleostomi</taxon>
        <taxon>Mammalia</taxon>
        <taxon>Eutheria</taxon>
        <taxon>Laurasiatheria</taxon>
        <taxon>Chiroptera</taxon>
        <taxon>Yangochiroptera</taxon>
        <taxon>Vespertilionidae</taxon>
        <taxon>Cnephaeus</taxon>
    </lineage>
</organism>
<feature type="transmembrane region" description="Helical" evidence="3">
    <location>
        <begin position="123"/>
        <end position="142"/>
    </location>
</feature>
<feature type="region of interest" description="Disordered" evidence="2">
    <location>
        <begin position="211"/>
        <end position="246"/>
    </location>
</feature>
<dbReference type="Proteomes" id="UP001177744">
    <property type="component" value="Unassembled WGS sequence"/>
</dbReference>
<feature type="region of interest" description="Disordered" evidence="2">
    <location>
        <begin position="170"/>
        <end position="190"/>
    </location>
</feature>
<dbReference type="GO" id="GO:0005829">
    <property type="term" value="C:cytosol"/>
    <property type="evidence" value="ECO:0007669"/>
    <property type="project" value="UniProtKB-SubCell"/>
</dbReference>
<keyword evidence="3" id="KW-0472">Membrane</keyword>
<feature type="domain" description="Gasdermin PUB" evidence="4">
    <location>
        <begin position="267"/>
        <end position="431"/>
    </location>
</feature>
<dbReference type="GO" id="GO:0070273">
    <property type="term" value="F:phosphatidylinositol-4-phosphate binding"/>
    <property type="evidence" value="ECO:0007669"/>
    <property type="project" value="TreeGrafter"/>
</dbReference>
<feature type="compositionally biased region" description="Polar residues" evidence="2">
    <location>
        <begin position="211"/>
        <end position="221"/>
    </location>
</feature>
<accession>A0AA40HIL0</accession>
<evidence type="ECO:0000256" key="1">
    <source>
        <dbReference type="ARBA" id="ARBA00004514"/>
    </source>
</evidence>
<keyword evidence="3" id="KW-1133">Transmembrane helix</keyword>
<gene>
    <name evidence="5" type="ORF">QTO34_007570</name>
</gene>
<evidence type="ECO:0000256" key="2">
    <source>
        <dbReference type="SAM" id="MobiDB-lite"/>
    </source>
</evidence>
<comment type="subcellular location">
    <subcellularLocation>
        <location evidence="1">Cytoplasm</location>
        <location evidence="1">Cytosol</location>
    </subcellularLocation>
</comment>
<dbReference type="GO" id="GO:0070269">
    <property type="term" value="P:pyroptotic inflammatory response"/>
    <property type="evidence" value="ECO:0007669"/>
    <property type="project" value="TreeGrafter"/>
</dbReference>
<dbReference type="AlphaFoldDB" id="A0AA40HIL0"/>
<comment type="caution">
    <text evidence="5">The sequence shown here is derived from an EMBL/GenBank/DDBJ whole genome shotgun (WGS) entry which is preliminary data.</text>
</comment>
<protein>
    <recommendedName>
        <fullName evidence="4">Gasdermin PUB domain-containing protein</fullName>
    </recommendedName>
</protein>
<dbReference type="PANTHER" id="PTHR16399:SF21">
    <property type="entry name" value="GASDERMIN-C"/>
    <property type="match status" value="1"/>
</dbReference>
<sequence length="459" mass="51654">MCTPGPEEEVWGLQVLGCESLQQGYPALLTRLLPTQIFVASQMVLMRKPFQQAAKNFPAFEEKFFTARVMNLRYPFQQGSPGDPEQSCTPGPEEEVWGRQVLGCERLQQEYPALLTWLLPTQAFFTSQMIMMMMMMMMMMMIPFQQWTRQFSNVRPEWVTFTQVPMGTAGSSFPFREPDAEGDSDAKGPQVTMSKAAYLAQRRTCGGCRNTLGSDDSSSSHPAIFNITDDDDDDDDDTFSAGSEEPSFLRRGLHPLTKLFWPAQRSDFKKLKKEVSKNVKAAKLSKDMWGAVFSNLLAMLGHREALQDLMDTLEQEPDGHLEGPGGTILTELRKDSRYPEVGSKCFLLYLLEALMVLSDIQHDLLAQSMEKRILVPQRDLVKSILKPNFNCFQNIPFTLQPKLLAPLDGEGLVITYGLLNECGLKMKRESLRSTWTPKAKEPLSALYGALSVLTQLAEA</sequence>
<dbReference type="GO" id="GO:0042742">
    <property type="term" value="P:defense response to bacterium"/>
    <property type="evidence" value="ECO:0007669"/>
    <property type="project" value="TreeGrafter"/>
</dbReference>
<dbReference type="EMBL" id="JAULJE010000019">
    <property type="protein sequence ID" value="KAK1331894.1"/>
    <property type="molecule type" value="Genomic_DNA"/>
</dbReference>
<dbReference type="PANTHER" id="PTHR16399">
    <property type="entry name" value="GASDERMIN"/>
    <property type="match status" value="1"/>
</dbReference>
<evidence type="ECO:0000259" key="4">
    <source>
        <dbReference type="Pfam" id="PF17708"/>
    </source>
</evidence>
<evidence type="ECO:0000313" key="6">
    <source>
        <dbReference type="Proteomes" id="UP001177744"/>
    </source>
</evidence>
<evidence type="ECO:0000256" key="3">
    <source>
        <dbReference type="SAM" id="Phobius"/>
    </source>
</evidence>
<dbReference type="InterPro" id="IPR007677">
    <property type="entry name" value="Gasdermin"/>
</dbReference>
<evidence type="ECO:0000313" key="5">
    <source>
        <dbReference type="EMBL" id="KAK1331894.1"/>
    </source>
</evidence>
<proteinExistence type="predicted"/>
<dbReference type="GO" id="GO:0005546">
    <property type="term" value="F:phosphatidylinositol-4,5-bisphosphate binding"/>
    <property type="evidence" value="ECO:0007669"/>
    <property type="project" value="TreeGrafter"/>
</dbReference>
<name>A0AA40HIL0_CNENI</name>
<dbReference type="InterPro" id="IPR041263">
    <property type="entry name" value="Gasdermin_PUB"/>
</dbReference>
<feature type="compositionally biased region" description="Acidic residues" evidence="2">
    <location>
        <begin position="228"/>
        <end position="238"/>
    </location>
</feature>